<proteinExistence type="inferred from homology"/>
<accession>A0ABR3PI17</accession>
<evidence type="ECO:0000256" key="2">
    <source>
        <dbReference type="RuleBase" id="RU003682"/>
    </source>
</evidence>
<keyword evidence="2" id="KW-0479">Metal-binding</keyword>
<dbReference type="InterPro" id="IPR026992">
    <property type="entry name" value="DIOX_N"/>
</dbReference>
<dbReference type="InterPro" id="IPR044861">
    <property type="entry name" value="IPNS-like_FE2OG_OXY"/>
</dbReference>
<reference evidence="4 5" key="1">
    <citation type="submission" date="2024-07" db="EMBL/GenBank/DDBJ databases">
        <title>Draft sequence of the Neodothiora populina.</title>
        <authorList>
            <person name="Drown D.D."/>
            <person name="Schuette U.S."/>
            <person name="Buechlein A.B."/>
            <person name="Rusch D.R."/>
            <person name="Winton L.W."/>
            <person name="Adams G.A."/>
        </authorList>
    </citation>
    <scope>NUCLEOTIDE SEQUENCE [LARGE SCALE GENOMIC DNA]</scope>
    <source>
        <strain evidence="4 5">CPC 39397</strain>
    </source>
</reference>
<dbReference type="InterPro" id="IPR005123">
    <property type="entry name" value="Oxoglu/Fe-dep_dioxygenase_dom"/>
</dbReference>
<evidence type="ECO:0000313" key="5">
    <source>
        <dbReference type="Proteomes" id="UP001562354"/>
    </source>
</evidence>
<dbReference type="Pfam" id="PF03171">
    <property type="entry name" value="2OG-FeII_Oxy"/>
    <property type="match status" value="1"/>
</dbReference>
<evidence type="ECO:0000259" key="3">
    <source>
        <dbReference type="PROSITE" id="PS51471"/>
    </source>
</evidence>
<dbReference type="EMBL" id="JBFMKM010000005">
    <property type="protein sequence ID" value="KAL1305793.1"/>
    <property type="molecule type" value="Genomic_DNA"/>
</dbReference>
<evidence type="ECO:0000256" key="1">
    <source>
        <dbReference type="ARBA" id="ARBA00008056"/>
    </source>
</evidence>
<sequence>MAGIEKSPFQIPLVDFSKYLRGNEIERTECVAEIMKGFTSSGFVYLRNSGLSPKNAFEWSEKYFSLPLEEKQKFPNVDPAVNRGYSGIGVEKVTNAESEEDIATLRAMVPDIKESIEIGSESSEYPTKPHANHWPESIPGFREAMNEFFSQCDHLHRTLLSAIAEGLGIAPTYFDKQIAAGDHCMRLLHYPAVPKAVLTKENAVRAGLHTDYGTVTLLFQDGSGGLQVRTPNGDFLDVPPIDDSIVINAGDLLQIWSNDVIKSTYHRVVSPPDAPTTDDDKFSARYSIAFFAHPDHDKVVEAIETCWDEVSRPKKYGPIMPIDWMIKRLAATY</sequence>
<dbReference type="Gene3D" id="2.60.120.330">
    <property type="entry name" value="B-lactam Antibiotic, Isopenicillin N Synthase, Chain"/>
    <property type="match status" value="1"/>
</dbReference>
<dbReference type="GeneID" id="95977657"/>
<evidence type="ECO:0000313" key="4">
    <source>
        <dbReference type="EMBL" id="KAL1305793.1"/>
    </source>
</evidence>
<dbReference type="Pfam" id="PF14226">
    <property type="entry name" value="DIOX_N"/>
    <property type="match status" value="1"/>
</dbReference>
<name>A0ABR3PI17_9PEZI</name>
<protein>
    <recommendedName>
        <fullName evidence="3">Fe2OG dioxygenase domain-containing protein</fullName>
    </recommendedName>
</protein>
<keyword evidence="5" id="KW-1185">Reference proteome</keyword>
<keyword evidence="2" id="KW-0408">Iron</keyword>
<keyword evidence="2" id="KW-0560">Oxidoreductase</keyword>
<comment type="caution">
    <text evidence="4">The sequence shown here is derived from an EMBL/GenBank/DDBJ whole genome shotgun (WGS) entry which is preliminary data.</text>
</comment>
<dbReference type="InterPro" id="IPR050231">
    <property type="entry name" value="Iron_ascorbate_oxido_reductase"/>
</dbReference>
<feature type="domain" description="Fe2OG dioxygenase" evidence="3">
    <location>
        <begin position="181"/>
        <end position="294"/>
    </location>
</feature>
<dbReference type="RefSeq" id="XP_069202066.1">
    <property type="nucleotide sequence ID" value="XM_069343513.1"/>
</dbReference>
<dbReference type="InterPro" id="IPR027443">
    <property type="entry name" value="IPNS-like_sf"/>
</dbReference>
<dbReference type="Proteomes" id="UP001562354">
    <property type="component" value="Unassembled WGS sequence"/>
</dbReference>
<comment type="similarity">
    <text evidence="1 2">Belongs to the iron/ascorbate-dependent oxidoreductase family.</text>
</comment>
<gene>
    <name evidence="4" type="ORF">AAFC00_003957</name>
</gene>
<dbReference type="PRINTS" id="PR00682">
    <property type="entry name" value="IPNSYNTHASE"/>
</dbReference>
<dbReference type="PANTHER" id="PTHR47990">
    <property type="entry name" value="2-OXOGLUTARATE (2OG) AND FE(II)-DEPENDENT OXYGENASE SUPERFAMILY PROTEIN-RELATED"/>
    <property type="match status" value="1"/>
</dbReference>
<dbReference type="SUPFAM" id="SSF51197">
    <property type="entry name" value="Clavaminate synthase-like"/>
    <property type="match status" value="1"/>
</dbReference>
<organism evidence="4 5">
    <name type="scientific">Neodothiora populina</name>
    <dbReference type="NCBI Taxonomy" id="2781224"/>
    <lineage>
        <taxon>Eukaryota</taxon>
        <taxon>Fungi</taxon>
        <taxon>Dikarya</taxon>
        <taxon>Ascomycota</taxon>
        <taxon>Pezizomycotina</taxon>
        <taxon>Dothideomycetes</taxon>
        <taxon>Dothideomycetidae</taxon>
        <taxon>Dothideales</taxon>
        <taxon>Dothioraceae</taxon>
        <taxon>Neodothiora</taxon>
    </lineage>
</organism>
<dbReference type="PROSITE" id="PS51471">
    <property type="entry name" value="FE2OG_OXY"/>
    <property type="match status" value="1"/>
</dbReference>